<dbReference type="NCBIfam" id="TIGR04056">
    <property type="entry name" value="OMP_RagA_SusC"/>
    <property type="match status" value="1"/>
</dbReference>
<keyword evidence="8" id="KW-0732">Signal</keyword>
<dbReference type="Gene3D" id="2.170.130.10">
    <property type="entry name" value="TonB-dependent receptor, plug domain"/>
    <property type="match status" value="1"/>
</dbReference>
<comment type="similarity">
    <text evidence="7">Belongs to the TonB-dependent receptor family.</text>
</comment>
<evidence type="ECO:0000256" key="7">
    <source>
        <dbReference type="PROSITE-ProRule" id="PRU01360"/>
    </source>
</evidence>
<protein>
    <submittedName>
        <fullName evidence="10">SusC/RagA family TonB-linked outer membrane protein</fullName>
    </submittedName>
</protein>
<evidence type="ECO:0000313" key="11">
    <source>
        <dbReference type="Proteomes" id="UP001589828"/>
    </source>
</evidence>
<dbReference type="Proteomes" id="UP001589828">
    <property type="component" value="Unassembled WGS sequence"/>
</dbReference>
<evidence type="ECO:0000256" key="1">
    <source>
        <dbReference type="ARBA" id="ARBA00004571"/>
    </source>
</evidence>
<gene>
    <name evidence="10" type="ORF">ACFFGT_02860</name>
</gene>
<evidence type="ECO:0000256" key="3">
    <source>
        <dbReference type="ARBA" id="ARBA00022452"/>
    </source>
</evidence>
<reference evidence="10 11" key="1">
    <citation type="submission" date="2024-09" db="EMBL/GenBank/DDBJ databases">
        <authorList>
            <person name="Sun Q."/>
            <person name="Mori K."/>
        </authorList>
    </citation>
    <scope>NUCLEOTIDE SEQUENCE [LARGE SCALE GENOMIC DNA]</scope>
    <source>
        <strain evidence="10 11">NCAIM B.02415</strain>
    </source>
</reference>
<evidence type="ECO:0000259" key="9">
    <source>
        <dbReference type="Pfam" id="PF07715"/>
    </source>
</evidence>
<evidence type="ECO:0000256" key="5">
    <source>
        <dbReference type="ARBA" id="ARBA00023136"/>
    </source>
</evidence>
<dbReference type="PROSITE" id="PS52016">
    <property type="entry name" value="TONB_DEPENDENT_REC_3"/>
    <property type="match status" value="1"/>
</dbReference>
<evidence type="ECO:0000256" key="6">
    <source>
        <dbReference type="ARBA" id="ARBA00023237"/>
    </source>
</evidence>
<keyword evidence="11" id="KW-1185">Reference proteome</keyword>
<feature type="signal peptide" evidence="8">
    <location>
        <begin position="1"/>
        <end position="19"/>
    </location>
</feature>
<sequence>MKRRFFLLCFGLFAFHLHAAFSQDFVKIYGEVKSETNTPIEGATITAKHQYPRPTTDKNGRFEMTIMGTDTITVTYVGYKPVTRIIDSKLASLLRITMEPLVNELKEVVVSTGYQDIPKERATGSYYKLDNHLISQRVGPDILSRLDGLTSGLLIDKRDPNRQTIQIRGLSTLNDDASSPLIVLDNFPYSGDINNINPNDIESITVLKDAAASSIWGARAGNGVIVINTKKAKLNQPLTVSFNSNLTLKPRPNLFSGNQIPVNSYIDLEKSLFSLGYYDNLFSDPSFPAVSQVVSLLNQAKNGEITTVQADQQINILRTQDVRNDFQKYLYRNALNQQYYLNLSGSGSSIRYLVSAGYDKDQANLRGNNNDRLTIRSNSQVDLTKKWLLSTDVILTRTNSTANSPGGYGAYRYNNTTISPYAKLVNSEGSPAAVDLYYSRAFTDTAGNGRLLDWKYRPLQELANNDNKSVMTDILFNMGSSYKVFNWLKADIRYQYEQSWSSANNLQNLNSYSTRDYINTFTQLTDNSITYAVPKKGILNTYDQVNKQQAVRGQLSFDQLWGDKHQISAIAGSEIRETRSNSATQLVYGYDPNTLTTIGVDYANQYPTYDGIFGDSYINNDTKYTSYLNRFVSVFANAAYTFDNKYTLSGSARRDASNLFGVETNQKWVPLWSAGALWKIDREHFYHVSWLPRLSLRMTYGVSGNLSPNESGLTKIQYYTAATSPIRVPFVGITAPPNPHLRWEQVKTFNTGLDFSLFDDRLSGSFEYYTKKSVDLINSVLLDATVGFASANQNSATIFSRGIDVVLNSVNLNGSLKWKSTLLFSYINFKTTKNLNPPTTAGLVSDGNIIFPVLNENPYVIVSYKWAGLDPKTGDPQGYVNGAVSKDYAAITQNPFDQQVKSGAALPPVFGTLRNSFDWNRFSLAFNLSYRFNYYFRRPVTNYTGLITYGAGYTDYDQRWQNPGDESHTNVPSFVYPANDLRDQFYHFASVNVERADNVKLEEVYLSYTVAPMKRLFGIKSLQVYLYANQLNLMLWKANKAGIDPDILYSYKPPVSLSAGIKANL</sequence>
<proteinExistence type="inferred from homology"/>
<comment type="subcellular location">
    <subcellularLocation>
        <location evidence="1 7">Cell outer membrane</location>
        <topology evidence="1 7">Multi-pass membrane protein</topology>
    </subcellularLocation>
</comment>
<evidence type="ECO:0000256" key="2">
    <source>
        <dbReference type="ARBA" id="ARBA00022448"/>
    </source>
</evidence>
<dbReference type="Pfam" id="PF13715">
    <property type="entry name" value="CarbopepD_reg_2"/>
    <property type="match status" value="1"/>
</dbReference>
<organism evidence="10 11">
    <name type="scientific">Mucilaginibacter angelicae</name>
    <dbReference type="NCBI Taxonomy" id="869718"/>
    <lineage>
        <taxon>Bacteria</taxon>
        <taxon>Pseudomonadati</taxon>
        <taxon>Bacteroidota</taxon>
        <taxon>Sphingobacteriia</taxon>
        <taxon>Sphingobacteriales</taxon>
        <taxon>Sphingobacteriaceae</taxon>
        <taxon>Mucilaginibacter</taxon>
    </lineage>
</organism>
<dbReference type="RefSeq" id="WP_377020990.1">
    <property type="nucleotide sequence ID" value="NZ_JBHLTS010000004.1"/>
</dbReference>
<dbReference type="Gene3D" id="2.60.40.1120">
    <property type="entry name" value="Carboxypeptidase-like, regulatory domain"/>
    <property type="match status" value="1"/>
</dbReference>
<dbReference type="EMBL" id="JBHLTS010000004">
    <property type="protein sequence ID" value="MFC0513117.1"/>
    <property type="molecule type" value="Genomic_DNA"/>
</dbReference>
<comment type="caution">
    <text evidence="10">The sequence shown here is derived from an EMBL/GenBank/DDBJ whole genome shotgun (WGS) entry which is preliminary data.</text>
</comment>
<keyword evidence="6 7" id="KW-0998">Cell outer membrane</keyword>
<evidence type="ECO:0000256" key="8">
    <source>
        <dbReference type="SAM" id="SignalP"/>
    </source>
</evidence>
<name>A0ABV6L175_9SPHI</name>
<dbReference type="NCBIfam" id="TIGR04057">
    <property type="entry name" value="SusC_RagA_signa"/>
    <property type="match status" value="1"/>
</dbReference>
<dbReference type="InterPro" id="IPR023996">
    <property type="entry name" value="TonB-dep_OMP_SusC/RagA"/>
</dbReference>
<keyword evidence="4 7" id="KW-0812">Transmembrane</keyword>
<dbReference type="SUPFAM" id="SSF49464">
    <property type="entry name" value="Carboxypeptidase regulatory domain-like"/>
    <property type="match status" value="1"/>
</dbReference>
<evidence type="ECO:0000313" key="10">
    <source>
        <dbReference type="EMBL" id="MFC0513117.1"/>
    </source>
</evidence>
<feature type="chain" id="PRO_5045808827" evidence="8">
    <location>
        <begin position="20"/>
        <end position="1065"/>
    </location>
</feature>
<accession>A0ABV6L175</accession>
<dbReference type="InterPro" id="IPR039426">
    <property type="entry name" value="TonB-dep_rcpt-like"/>
</dbReference>
<dbReference type="InterPro" id="IPR023997">
    <property type="entry name" value="TonB-dep_OMP_SusC/RagA_CS"/>
</dbReference>
<keyword evidence="3 7" id="KW-1134">Transmembrane beta strand</keyword>
<feature type="domain" description="TonB-dependent receptor plug" evidence="9">
    <location>
        <begin position="127"/>
        <end position="224"/>
    </location>
</feature>
<dbReference type="SUPFAM" id="SSF56935">
    <property type="entry name" value="Porins"/>
    <property type="match status" value="1"/>
</dbReference>
<evidence type="ECO:0000256" key="4">
    <source>
        <dbReference type="ARBA" id="ARBA00022692"/>
    </source>
</evidence>
<dbReference type="InterPro" id="IPR037066">
    <property type="entry name" value="Plug_dom_sf"/>
</dbReference>
<dbReference type="Gene3D" id="2.40.170.20">
    <property type="entry name" value="TonB-dependent receptor, beta-barrel domain"/>
    <property type="match status" value="1"/>
</dbReference>
<dbReference type="InterPro" id="IPR012910">
    <property type="entry name" value="Plug_dom"/>
</dbReference>
<keyword evidence="5 7" id="KW-0472">Membrane</keyword>
<dbReference type="InterPro" id="IPR036942">
    <property type="entry name" value="Beta-barrel_TonB_sf"/>
</dbReference>
<dbReference type="Pfam" id="PF07715">
    <property type="entry name" value="Plug"/>
    <property type="match status" value="1"/>
</dbReference>
<keyword evidence="2 7" id="KW-0813">Transport</keyword>
<dbReference type="InterPro" id="IPR008969">
    <property type="entry name" value="CarboxyPept-like_regulatory"/>
</dbReference>